<organism evidence="5 6">
    <name type="scientific">Loktanella gaetbuli</name>
    <dbReference type="NCBI Taxonomy" id="2881335"/>
    <lineage>
        <taxon>Bacteria</taxon>
        <taxon>Pseudomonadati</taxon>
        <taxon>Pseudomonadota</taxon>
        <taxon>Alphaproteobacteria</taxon>
        <taxon>Rhodobacterales</taxon>
        <taxon>Roseobacteraceae</taxon>
        <taxon>Loktanella</taxon>
    </lineage>
</organism>
<dbReference type="Gene3D" id="3.40.630.30">
    <property type="match status" value="1"/>
</dbReference>
<evidence type="ECO:0000256" key="1">
    <source>
        <dbReference type="ARBA" id="ARBA00022679"/>
    </source>
</evidence>
<proteinExistence type="inferred from homology"/>
<dbReference type="RefSeq" id="WP_226747001.1">
    <property type="nucleotide sequence ID" value="NZ_JAJATZ010000001.1"/>
</dbReference>
<evidence type="ECO:0000256" key="2">
    <source>
        <dbReference type="ARBA" id="ARBA00023315"/>
    </source>
</evidence>
<keyword evidence="1" id="KW-0808">Transferase</keyword>
<protein>
    <submittedName>
        <fullName evidence="5">GNAT family N-acetyltransferase</fullName>
    </submittedName>
</protein>
<dbReference type="PANTHER" id="PTHR43792:SF8">
    <property type="entry name" value="[RIBOSOMAL PROTEIN US5]-ALANINE N-ACETYLTRANSFERASE"/>
    <property type="match status" value="1"/>
</dbReference>
<comment type="caution">
    <text evidence="5">The sequence shown here is derived from an EMBL/GenBank/DDBJ whole genome shotgun (WGS) entry which is preliminary data.</text>
</comment>
<dbReference type="Pfam" id="PF13302">
    <property type="entry name" value="Acetyltransf_3"/>
    <property type="match status" value="1"/>
</dbReference>
<feature type="domain" description="N-acetyltransferase" evidence="4">
    <location>
        <begin position="19"/>
        <end position="167"/>
    </location>
</feature>
<evidence type="ECO:0000256" key="3">
    <source>
        <dbReference type="ARBA" id="ARBA00038502"/>
    </source>
</evidence>
<evidence type="ECO:0000259" key="4">
    <source>
        <dbReference type="PROSITE" id="PS51186"/>
    </source>
</evidence>
<dbReference type="SUPFAM" id="SSF55729">
    <property type="entry name" value="Acyl-CoA N-acyltransferases (Nat)"/>
    <property type="match status" value="1"/>
</dbReference>
<name>A0ABS8BR31_9RHOB</name>
<comment type="similarity">
    <text evidence="3">Belongs to the acetyltransferase family. RimJ subfamily.</text>
</comment>
<evidence type="ECO:0000313" key="6">
    <source>
        <dbReference type="Proteomes" id="UP001138961"/>
    </source>
</evidence>
<dbReference type="InterPro" id="IPR000182">
    <property type="entry name" value="GNAT_dom"/>
</dbReference>
<dbReference type="InterPro" id="IPR051531">
    <property type="entry name" value="N-acetyltransferase"/>
</dbReference>
<dbReference type="InterPro" id="IPR016181">
    <property type="entry name" value="Acyl_CoA_acyltransferase"/>
</dbReference>
<dbReference type="Proteomes" id="UP001138961">
    <property type="component" value="Unassembled WGS sequence"/>
</dbReference>
<dbReference type="PROSITE" id="PS51186">
    <property type="entry name" value="GNAT"/>
    <property type="match status" value="1"/>
</dbReference>
<sequence length="174" mass="19082">MDLHDENRALAPRIATARLTLRPLVQADAAPVVAALNDWSVTRWLTNVPFPYSADDAAGWIAASQRDIWAIDAGAGLIGVIDVLSGDLGYWLAPAAQRHGYMKEAARAVVAAYFTQNDLLVSGYYPANAPSRTVLRGLGFRDTHVAMHDQIATGRAVPCQRMQLTRQDWLDRVQ</sequence>
<keyword evidence="6" id="KW-1185">Reference proteome</keyword>
<dbReference type="PANTHER" id="PTHR43792">
    <property type="entry name" value="GNAT FAMILY, PUTATIVE (AFU_ORTHOLOGUE AFUA_3G00765)-RELATED-RELATED"/>
    <property type="match status" value="1"/>
</dbReference>
<gene>
    <name evidence="5" type="ORF">LGQ03_01705</name>
</gene>
<keyword evidence="2" id="KW-0012">Acyltransferase</keyword>
<reference evidence="5" key="1">
    <citation type="submission" date="2021-10" db="EMBL/GenBank/DDBJ databases">
        <title>Loktanella gaetbuli sp. nov., isolated from a tidal flat.</title>
        <authorList>
            <person name="Park S."/>
            <person name="Yoon J.-H."/>
        </authorList>
    </citation>
    <scope>NUCLEOTIDE SEQUENCE</scope>
    <source>
        <strain evidence="5">TSTF-M6</strain>
    </source>
</reference>
<evidence type="ECO:0000313" key="5">
    <source>
        <dbReference type="EMBL" id="MCB5197946.1"/>
    </source>
</evidence>
<dbReference type="EMBL" id="JAJATZ010000001">
    <property type="protein sequence ID" value="MCB5197946.1"/>
    <property type="molecule type" value="Genomic_DNA"/>
</dbReference>
<accession>A0ABS8BR31</accession>